<dbReference type="GO" id="GO:0008094">
    <property type="term" value="F:ATP-dependent activity, acting on DNA"/>
    <property type="evidence" value="ECO:0007669"/>
    <property type="project" value="TreeGrafter"/>
</dbReference>
<feature type="region of interest" description="Disordered" evidence="5">
    <location>
        <begin position="898"/>
        <end position="946"/>
    </location>
</feature>
<keyword evidence="1" id="KW-0547">Nucleotide-binding</keyword>
<dbReference type="GO" id="GO:0005634">
    <property type="term" value="C:nucleus"/>
    <property type="evidence" value="ECO:0007669"/>
    <property type="project" value="TreeGrafter"/>
</dbReference>
<feature type="region of interest" description="Disordered" evidence="5">
    <location>
        <begin position="128"/>
        <end position="147"/>
    </location>
</feature>
<keyword evidence="4" id="KW-0175">Coiled coil</keyword>
<dbReference type="EMBL" id="JAQQPM010000006">
    <property type="protein sequence ID" value="KAK2072309.1"/>
    <property type="molecule type" value="Genomic_DNA"/>
</dbReference>
<sequence length="1153" mass="129433">MMASESECPRSQEDATKTNDLDEETCLQHLTENVRDQDDLERDISLQANRALIKAEDEKDRRRIERAELTKARFETQKRAAEQKLRTAVSPAVQLRHRQEVARIEAEMEMARKDISDLEARILQRHQDGAEGEGVPGHAGGKLPNETQREFLLRTGKITPFSVLGGPRPEGVEGELADAILDAEDEAVAETIEQREAQAPRSHRNLRLPGFAEEPGPHTSVADAESEFSLRPRKRRKVGPAVKASHEEYTPQVSASDPSSPALHAGLESDSDDVDLTNVEPAKSRRKGTAKTTPVVGKVDLSGIDDGHEKVYQSRLQDWVSRRRRARQSHRAKLQADAEDSGDEEEEWFKPSPDQPDHQFDNGLRLPGDIYPSLFDYQKTGVEWLAELFSREVGGIIGDEMGLGKTVQLISFVAALHYSKRLHKPVIVVAPATVLRQWVNEFHRWWPPLRVSILHSSGSGMLIVKDESEMEEDEDGAADGWDKPQRRSGKAARDIVDRVVKKGHVLVTTYAGLQTYSDILTPVDWDYAVLDEGHKIRNPNTAITVHCKELRTPNRVILSGTPLQNNLTELWSLFDFIYPMRLGTLVSFRTEFEIPIKLGGYANATNLQIMTAQKCAETLKDAISPYLLQRMKVDVAADLPKKTEQVLFCKLTPVQQDSYKLFLKSDDMNAILNRTRQSLYGIDILRKICNHPDLLDPSLRQREGYPWGDASKSGKLQVLKALLPLWSRLGHKTLVFSQGTQMLDMIERFVRSTDDLHHLRMDGKTAIKERQTLVDQFNNDPKLNVFLLTTKVGGLGVNLTGANRVIIFDPDWNPSTDVQARERAWRLGQKKEVVIYRLMTAGTIEEKIYHRQIFKQFLTNKVLKDPKQRTNFNMNDLHDLFSLNSYEDGKTETAEIFKGSQSRKYKSQGPTELYRPGTDGDPRLGLPASRDHHARNPGGLAGREKSELHGIQDVAAVEEYHDDAAAEAPATEEGRIMEGLFARSGVHSTLEHDDIINGKKRVHADRHMLQQEANRVASKAASVLRRAEEDARAVPVGTVTWTGEVGTSGRPTHLRRGRAGPGSAGVLDRVADQKGLDAPSRNLRAKDFEAMIPEFIKRHGGQVPSKLLVDHFNTYCGSTRTADEFKKALGVVAMMEKAGSRMRAIWKLKPGYR</sequence>
<feature type="coiled-coil region" evidence="4">
    <location>
        <begin position="52"/>
        <end position="121"/>
    </location>
</feature>
<feature type="domain" description="Helicase C-terminal" evidence="7">
    <location>
        <begin position="717"/>
        <end position="878"/>
    </location>
</feature>
<evidence type="ECO:0000256" key="3">
    <source>
        <dbReference type="ARBA" id="ARBA00022840"/>
    </source>
</evidence>
<dbReference type="Gene3D" id="1.20.120.850">
    <property type="entry name" value="SWI2/SNF2 ATPases, N-terminal domain"/>
    <property type="match status" value="1"/>
</dbReference>
<feature type="compositionally biased region" description="Basic and acidic residues" evidence="5">
    <location>
        <begin position="7"/>
        <end position="20"/>
    </location>
</feature>
<dbReference type="Pfam" id="PF00176">
    <property type="entry name" value="SNF2-rel_dom"/>
    <property type="match status" value="1"/>
</dbReference>
<dbReference type="SUPFAM" id="SSF52540">
    <property type="entry name" value="P-loop containing nucleoside triphosphate hydrolases"/>
    <property type="match status" value="2"/>
</dbReference>
<dbReference type="GO" id="GO:0005524">
    <property type="term" value="F:ATP binding"/>
    <property type="evidence" value="ECO:0007669"/>
    <property type="project" value="InterPro"/>
</dbReference>
<dbReference type="GO" id="GO:0016787">
    <property type="term" value="F:hydrolase activity"/>
    <property type="evidence" value="ECO:0007669"/>
    <property type="project" value="UniProtKB-KW"/>
</dbReference>
<keyword evidence="2" id="KW-0378">Hydrolase</keyword>
<evidence type="ECO:0000259" key="7">
    <source>
        <dbReference type="PROSITE" id="PS51194"/>
    </source>
</evidence>
<dbReference type="PROSITE" id="PS51192">
    <property type="entry name" value="HELICASE_ATP_BIND_1"/>
    <property type="match status" value="1"/>
</dbReference>
<dbReference type="InterPro" id="IPR027417">
    <property type="entry name" value="P-loop_NTPase"/>
</dbReference>
<dbReference type="InterPro" id="IPR000330">
    <property type="entry name" value="SNF2_N"/>
</dbReference>
<evidence type="ECO:0000313" key="8">
    <source>
        <dbReference type="EMBL" id="KAK2072309.1"/>
    </source>
</evidence>
<feature type="domain" description="Helicase ATP-binding" evidence="6">
    <location>
        <begin position="386"/>
        <end position="580"/>
    </location>
</feature>
<dbReference type="InterPro" id="IPR049730">
    <property type="entry name" value="SNF2/RAD54-like_C"/>
</dbReference>
<evidence type="ECO:0000313" key="9">
    <source>
        <dbReference type="Proteomes" id="UP001217918"/>
    </source>
</evidence>
<dbReference type="CDD" id="cd18793">
    <property type="entry name" value="SF2_C_SNF"/>
    <property type="match status" value="1"/>
</dbReference>
<dbReference type="Proteomes" id="UP001217918">
    <property type="component" value="Unassembled WGS sequence"/>
</dbReference>
<keyword evidence="3" id="KW-0067">ATP-binding</keyword>
<dbReference type="PANTHER" id="PTHR45629:SF7">
    <property type="entry name" value="DNA EXCISION REPAIR PROTEIN ERCC-6-RELATED"/>
    <property type="match status" value="1"/>
</dbReference>
<dbReference type="Pfam" id="PF00271">
    <property type="entry name" value="Helicase_C"/>
    <property type="match status" value="1"/>
</dbReference>
<dbReference type="FunFam" id="3.40.50.10810:FF:000039">
    <property type="entry name" value="DNA repair protein Rhp26/Rad26"/>
    <property type="match status" value="1"/>
</dbReference>
<feature type="compositionally biased region" description="Acidic residues" evidence="5">
    <location>
        <begin position="337"/>
        <end position="347"/>
    </location>
</feature>
<dbReference type="InterPro" id="IPR038718">
    <property type="entry name" value="SNF2-like_sf"/>
</dbReference>
<accession>A0AAD9I815</accession>
<dbReference type="InterPro" id="IPR050496">
    <property type="entry name" value="SNF2_RAD54_helicase_repair"/>
</dbReference>
<name>A0AAD9I815_9PEZI</name>
<dbReference type="AlphaFoldDB" id="A0AAD9I815"/>
<feature type="compositionally biased region" description="Basic residues" evidence="5">
    <location>
        <begin position="322"/>
        <end position="333"/>
    </location>
</feature>
<dbReference type="SMART" id="SM00487">
    <property type="entry name" value="DEXDc"/>
    <property type="match status" value="1"/>
</dbReference>
<gene>
    <name evidence="8" type="ORF">P8C59_006670</name>
</gene>
<dbReference type="Gene3D" id="3.40.50.10810">
    <property type="entry name" value="Tandem AAA-ATPase domain"/>
    <property type="match status" value="1"/>
</dbReference>
<dbReference type="Gene3D" id="3.40.50.300">
    <property type="entry name" value="P-loop containing nucleotide triphosphate hydrolases"/>
    <property type="match status" value="1"/>
</dbReference>
<evidence type="ECO:0000256" key="2">
    <source>
        <dbReference type="ARBA" id="ARBA00022801"/>
    </source>
</evidence>
<dbReference type="PROSITE" id="PS51194">
    <property type="entry name" value="HELICASE_CTER"/>
    <property type="match status" value="1"/>
</dbReference>
<evidence type="ECO:0000256" key="4">
    <source>
        <dbReference type="SAM" id="Coils"/>
    </source>
</evidence>
<dbReference type="CDD" id="cd18000">
    <property type="entry name" value="DEXHc_ERCC6"/>
    <property type="match status" value="1"/>
</dbReference>
<evidence type="ECO:0000256" key="1">
    <source>
        <dbReference type="ARBA" id="ARBA00022741"/>
    </source>
</evidence>
<evidence type="ECO:0000259" key="6">
    <source>
        <dbReference type="PROSITE" id="PS51192"/>
    </source>
</evidence>
<feature type="region of interest" description="Disordered" evidence="5">
    <location>
        <begin position="1"/>
        <end position="23"/>
    </location>
</feature>
<feature type="region of interest" description="Disordered" evidence="5">
    <location>
        <begin position="322"/>
        <end position="360"/>
    </location>
</feature>
<feature type="region of interest" description="Disordered" evidence="5">
    <location>
        <begin position="1042"/>
        <end position="1064"/>
    </location>
</feature>
<reference evidence="8" key="1">
    <citation type="journal article" date="2023" name="Mol. Plant Microbe Interact.">
        <title>Elucidating the Obligate Nature and Biological Capacity of an Invasive Fungal Corn Pathogen.</title>
        <authorList>
            <person name="MacCready J.S."/>
            <person name="Roggenkamp E.M."/>
            <person name="Gdanetz K."/>
            <person name="Chilvers M.I."/>
        </authorList>
    </citation>
    <scope>NUCLEOTIDE SEQUENCE</scope>
    <source>
        <strain evidence="8">PM02</strain>
    </source>
</reference>
<comment type="caution">
    <text evidence="8">The sequence shown here is derived from an EMBL/GenBank/DDBJ whole genome shotgun (WGS) entry which is preliminary data.</text>
</comment>
<dbReference type="InterPro" id="IPR014001">
    <property type="entry name" value="Helicase_ATP-bd"/>
</dbReference>
<keyword evidence="9" id="KW-1185">Reference proteome</keyword>
<dbReference type="InterPro" id="IPR001650">
    <property type="entry name" value="Helicase_C-like"/>
</dbReference>
<dbReference type="PANTHER" id="PTHR45629">
    <property type="entry name" value="SNF2/RAD54 FAMILY MEMBER"/>
    <property type="match status" value="1"/>
</dbReference>
<feature type="region of interest" description="Disordered" evidence="5">
    <location>
        <begin position="159"/>
        <end position="303"/>
    </location>
</feature>
<proteinExistence type="predicted"/>
<dbReference type="CDD" id="cd22254">
    <property type="entry name" value="CSB_WHD"/>
    <property type="match status" value="1"/>
</dbReference>
<dbReference type="GO" id="GO:0006283">
    <property type="term" value="P:transcription-coupled nucleotide-excision repair"/>
    <property type="evidence" value="ECO:0007669"/>
    <property type="project" value="TreeGrafter"/>
</dbReference>
<feature type="compositionally biased region" description="Acidic residues" evidence="5">
    <location>
        <begin position="172"/>
        <end position="188"/>
    </location>
</feature>
<protein>
    <submittedName>
        <fullName evidence="8">Uncharacterized protein</fullName>
    </submittedName>
</protein>
<organism evidence="8 9">
    <name type="scientific">Phyllachora maydis</name>
    <dbReference type="NCBI Taxonomy" id="1825666"/>
    <lineage>
        <taxon>Eukaryota</taxon>
        <taxon>Fungi</taxon>
        <taxon>Dikarya</taxon>
        <taxon>Ascomycota</taxon>
        <taxon>Pezizomycotina</taxon>
        <taxon>Sordariomycetes</taxon>
        <taxon>Sordariomycetidae</taxon>
        <taxon>Phyllachorales</taxon>
        <taxon>Phyllachoraceae</taxon>
        <taxon>Phyllachora</taxon>
    </lineage>
</organism>
<dbReference type="SMART" id="SM00490">
    <property type="entry name" value="HELICc"/>
    <property type="match status" value="1"/>
</dbReference>
<evidence type="ECO:0000256" key="5">
    <source>
        <dbReference type="SAM" id="MobiDB-lite"/>
    </source>
</evidence>